<dbReference type="PANTHER" id="PTHR34427:SF5">
    <property type="entry name" value="DUF4283 DOMAIN-CONTAINING PROTEIN"/>
    <property type="match status" value="1"/>
</dbReference>
<dbReference type="AlphaFoldDB" id="A0A438J3P5"/>
<feature type="region of interest" description="Disordered" evidence="1">
    <location>
        <begin position="1"/>
        <end position="27"/>
    </location>
</feature>
<protein>
    <submittedName>
        <fullName evidence="2">Uncharacterized protein</fullName>
    </submittedName>
</protein>
<proteinExistence type="predicted"/>
<evidence type="ECO:0000313" key="2">
    <source>
        <dbReference type="EMBL" id="RVX03579.1"/>
    </source>
</evidence>
<feature type="region of interest" description="Disordered" evidence="1">
    <location>
        <begin position="390"/>
        <end position="416"/>
    </location>
</feature>
<accession>A0A438J3P5</accession>
<dbReference type="PANTHER" id="PTHR34427">
    <property type="entry name" value="DUF4283 DOMAIN PROTEIN"/>
    <property type="match status" value="1"/>
</dbReference>
<sequence>MRESERAREAASGENVRRAENRRKRKTSSFGVESKTFELEMVERGGKTLIIITESKKGVSSWVRMGLNSAGLFMEGLHQCIKDAKEGVVDLELKRYSICIPKGKGDKGGWMAMVEALCKMDISIDKKEQQEEVRVLGRLCPVMVKGRSFADTVKGWWNKGFNNLRVEVEREELSRNLSRLEHCLIGSWIPSNAKGEDLESLGWEMAKAWGLKGKMGGGGRSSIGPGAWNPRSGCLEEGEARKEVWVRILGLPISLWVPSVLRRVGNACGGFLDVDPQTESMEDLQWARILVRSDGENLPGSMEIGVEEMTYILTLWWEAVPSLRQEEGRKRGLWNHPRGEVRGDEDARVGSRVEEMACAGFEAQRQSEDGTGRLTQDVGSAAMGSQAQVGLLQGPGSKTGPADPGRELNWANGPSLPLGSEASKGVLLGPRQPRSSGQVAGFGLGYLHKGKAISSQAHLMDSGLLLKACPSGSNSHIKDDNLEREFVRFREEEMGRRQ</sequence>
<comment type="caution">
    <text evidence="2">The sequence shown here is derived from an EMBL/GenBank/DDBJ whole genome shotgun (WGS) entry which is preliminary data.</text>
</comment>
<dbReference type="Proteomes" id="UP000288805">
    <property type="component" value="Unassembled WGS sequence"/>
</dbReference>
<evidence type="ECO:0000256" key="1">
    <source>
        <dbReference type="SAM" id="MobiDB-lite"/>
    </source>
</evidence>
<name>A0A438J3P5_VITVI</name>
<organism evidence="2 3">
    <name type="scientific">Vitis vinifera</name>
    <name type="common">Grape</name>
    <dbReference type="NCBI Taxonomy" id="29760"/>
    <lineage>
        <taxon>Eukaryota</taxon>
        <taxon>Viridiplantae</taxon>
        <taxon>Streptophyta</taxon>
        <taxon>Embryophyta</taxon>
        <taxon>Tracheophyta</taxon>
        <taxon>Spermatophyta</taxon>
        <taxon>Magnoliopsida</taxon>
        <taxon>eudicotyledons</taxon>
        <taxon>Gunneridae</taxon>
        <taxon>Pentapetalae</taxon>
        <taxon>rosids</taxon>
        <taxon>Vitales</taxon>
        <taxon>Vitaceae</taxon>
        <taxon>Viteae</taxon>
        <taxon>Vitis</taxon>
    </lineage>
</organism>
<dbReference type="EMBL" id="QGNW01000065">
    <property type="protein sequence ID" value="RVX03579.1"/>
    <property type="molecule type" value="Genomic_DNA"/>
</dbReference>
<reference evidence="2 3" key="1">
    <citation type="journal article" date="2018" name="PLoS Genet.">
        <title>Population sequencing reveals clonal diversity and ancestral inbreeding in the grapevine cultivar Chardonnay.</title>
        <authorList>
            <person name="Roach M.J."/>
            <person name="Johnson D.L."/>
            <person name="Bohlmann J."/>
            <person name="van Vuuren H.J."/>
            <person name="Jones S.J."/>
            <person name="Pretorius I.S."/>
            <person name="Schmidt S.A."/>
            <person name="Borneman A.R."/>
        </authorList>
    </citation>
    <scope>NUCLEOTIDE SEQUENCE [LARGE SCALE GENOMIC DNA]</scope>
    <source>
        <strain evidence="3">cv. Chardonnay</strain>
        <tissue evidence="2">Leaf</tissue>
    </source>
</reference>
<feature type="compositionally biased region" description="Basic and acidic residues" evidence="1">
    <location>
        <begin position="1"/>
        <end position="19"/>
    </location>
</feature>
<gene>
    <name evidence="2" type="ORF">CK203_027917</name>
</gene>
<evidence type="ECO:0000313" key="3">
    <source>
        <dbReference type="Proteomes" id="UP000288805"/>
    </source>
</evidence>